<organism evidence="3 4">
    <name type="scientific">Pseudazoarcus pumilus</name>
    <dbReference type="NCBI Taxonomy" id="2067960"/>
    <lineage>
        <taxon>Bacteria</taxon>
        <taxon>Pseudomonadati</taxon>
        <taxon>Pseudomonadota</taxon>
        <taxon>Betaproteobacteria</taxon>
        <taxon>Rhodocyclales</taxon>
        <taxon>Zoogloeaceae</taxon>
        <taxon>Pseudazoarcus</taxon>
    </lineage>
</organism>
<dbReference type="RefSeq" id="WP_102247650.1">
    <property type="nucleotide sequence ID" value="NZ_CP025682.1"/>
</dbReference>
<evidence type="ECO:0000259" key="2">
    <source>
        <dbReference type="Pfam" id="PF01989"/>
    </source>
</evidence>
<evidence type="ECO:0000313" key="4">
    <source>
        <dbReference type="Proteomes" id="UP000242205"/>
    </source>
</evidence>
<name>A0A2I6S8M6_9RHOO</name>
<dbReference type="KEGG" id="atw:C0099_12085"/>
<dbReference type="Proteomes" id="UP000242205">
    <property type="component" value="Chromosome"/>
</dbReference>
<keyword evidence="1" id="KW-0456">Lyase</keyword>
<dbReference type="EMBL" id="CP025682">
    <property type="protein sequence ID" value="AUN95602.1"/>
    <property type="molecule type" value="Genomic_DNA"/>
</dbReference>
<accession>A0A2I6S8M6</accession>
<evidence type="ECO:0000256" key="1">
    <source>
        <dbReference type="ARBA" id="ARBA00023239"/>
    </source>
</evidence>
<dbReference type="OrthoDB" id="8907874at2"/>
<reference evidence="3 4" key="1">
    <citation type="submission" date="2018-01" db="EMBL/GenBank/DDBJ databases">
        <authorList>
            <person name="Fu G.-Y."/>
        </authorList>
    </citation>
    <scope>NUCLEOTIDE SEQUENCE [LARGE SCALE GENOMIC DNA]</scope>
    <source>
        <strain evidence="3 4">SY39</strain>
    </source>
</reference>
<dbReference type="Gene3D" id="3.50.30.10">
    <property type="entry name" value="Phosphohistidine domain"/>
    <property type="match status" value="1"/>
</dbReference>
<gene>
    <name evidence="3" type="ORF">C0099_12085</name>
</gene>
<dbReference type="SUPFAM" id="SSF52016">
    <property type="entry name" value="LeuD/IlvD-like"/>
    <property type="match status" value="1"/>
</dbReference>
<sequence length="139" mass="14770">MSTILKCHVGVGKKVRGTALVANDNFSARYDLDRLKGVFSRPAHKLVGQSYVDRILVLNTAKGGVASAWMLHEMRSRDMAPAAILFNEANTILAQGAALAGMTLCDRFADGDVTQLIRSGDELIVDPEAGTVEIVAAAA</sequence>
<evidence type="ECO:0000313" key="3">
    <source>
        <dbReference type="EMBL" id="AUN95602.1"/>
    </source>
</evidence>
<dbReference type="InterPro" id="IPR002840">
    <property type="entry name" value="PMDh-S-like_dom"/>
</dbReference>
<feature type="domain" description="Phosphomevalonate dehydratase small subunit-like" evidence="2">
    <location>
        <begin position="26"/>
        <end position="104"/>
    </location>
</feature>
<keyword evidence="4" id="KW-1185">Reference proteome</keyword>
<dbReference type="GO" id="GO:0016829">
    <property type="term" value="F:lyase activity"/>
    <property type="evidence" value="ECO:0007669"/>
    <property type="project" value="UniProtKB-KW"/>
</dbReference>
<dbReference type="Pfam" id="PF01989">
    <property type="entry name" value="AcnX_swivel_put"/>
    <property type="match status" value="1"/>
</dbReference>
<proteinExistence type="predicted"/>
<protein>
    <recommendedName>
        <fullName evidence="2">Phosphomevalonate dehydratase small subunit-like domain-containing protein</fullName>
    </recommendedName>
</protein>
<dbReference type="AlphaFoldDB" id="A0A2I6S8M6"/>